<dbReference type="Proteomes" id="UP000475862">
    <property type="component" value="Unassembled WGS sequence"/>
</dbReference>
<proteinExistence type="predicted"/>
<organism evidence="1 2">
    <name type="scientific">Aphis glycines</name>
    <name type="common">Soybean aphid</name>
    <dbReference type="NCBI Taxonomy" id="307491"/>
    <lineage>
        <taxon>Eukaryota</taxon>
        <taxon>Metazoa</taxon>
        <taxon>Ecdysozoa</taxon>
        <taxon>Arthropoda</taxon>
        <taxon>Hexapoda</taxon>
        <taxon>Insecta</taxon>
        <taxon>Pterygota</taxon>
        <taxon>Neoptera</taxon>
        <taxon>Paraneoptera</taxon>
        <taxon>Hemiptera</taxon>
        <taxon>Sternorrhyncha</taxon>
        <taxon>Aphidomorpha</taxon>
        <taxon>Aphidoidea</taxon>
        <taxon>Aphididae</taxon>
        <taxon>Aphidini</taxon>
        <taxon>Aphis</taxon>
        <taxon>Aphis</taxon>
    </lineage>
</organism>
<protein>
    <submittedName>
        <fullName evidence="1">Uncharacterized protein</fullName>
    </submittedName>
</protein>
<accession>A0A6G0T439</accession>
<reference evidence="1 2" key="1">
    <citation type="submission" date="2019-08" db="EMBL/GenBank/DDBJ databases">
        <title>The genome of the soybean aphid Biotype 1, its phylome, world population structure and adaptation to the North American continent.</title>
        <authorList>
            <person name="Giordano R."/>
            <person name="Donthu R.K."/>
            <person name="Hernandez A.G."/>
            <person name="Wright C.L."/>
            <person name="Zimin A.V."/>
        </authorList>
    </citation>
    <scope>NUCLEOTIDE SEQUENCE [LARGE SCALE GENOMIC DNA]</scope>
    <source>
        <tissue evidence="1">Whole aphids</tissue>
    </source>
</reference>
<dbReference type="EMBL" id="VYZN01000064">
    <property type="protein sequence ID" value="KAE9525105.1"/>
    <property type="molecule type" value="Genomic_DNA"/>
</dbReference>
<comment type="caution">
    <text evidence="1">The sequence shown here is derived from an EMBL/GenBank/DDBJ whole genome shotgun (WGS) entry which is preliminary data.</text>
</comment>
<keyword evidence="2" id="KW-1185">Reference proteome</keyword>
<evidence type="ECO:0000313" key="2">
    <source>
        <dbReference type="Proteomes" id="UP000475862"/>
    </source>
</evidence>
<name>A0A6G0T439_APHGL</name>
<gene>
    <name evidence="1" type="ORF">AGLY_014519</name>
</gene>
<dbReference type="AlphaFoldDB" id="A0A6G0T439"/>
<sequence>MSSDVLLFSCTKKSASNIGPNNINNCASKSTVFCTKDFNNFPCGEDSVKNGPAATINFKLPAQNWQRSISIKSFGSKNFSIRIGTGCSTSLKSIFNKPCKESRNNSFFINRKLPEILSHNSCFVKHNFSTQTDGSFLLIFSRPKLHVTSPVVENSFSLNYNNRNINISTFYIHRSILTIFVY</sequence>
<evidence type="ECO:0000313" key="1">
    <source>
        <dbReference type="EMBL" id="KAE9525105.1"/>
    </source>
</evidence>